<dbReference type="Pfam" id="PF25481">
    <property type="entry name" value="Nucleoprot-TPR"/>
    <property type="match status" value="1"/>
</dbReference>
<reference evidence="3 4" key="1">
    <citation type="submission" date="2019-05" db="EMBL/GenBank/DDBJ databases">
        <title>Another draft genome of Portunus trituberculatus and its Hox gene families provides insights of decapod evolution.</title>
        <authorList>
            <person name="Jeong J.-H."/>
            <person name="Song I."/>
            <person name="Kim S."/>
            <person name="Choi T."/>
            <person name="Kim D."/>
            <person name="Ryu S."/>
            <person name="Kim W."/>
        </authorList>
    </citation>
    <scope>NUCLEOTIDE SEQUENCE [LARGE SCALE GENOMIC DNA]</scope>
    <source>
        <tissue evidence="3">Muscle</tissue>
    </source>
</reference>
<feature type="domain" description="Nucleoprotein TPR/MPL1" evidence="2">
    <location>
        <begin position="184"/>
        <end position="245"/>
    </location>
</feature>
<evidence type="ECO:0000256" key="1">
    <source>
        <dbReference type="SAM" id="Coils"/>
    </source>
</evidence>
<keyword evidence="4" id="KW-1185">Reference proteome</keyword>
<gene>
    <name evidence="3" type="primary">Tpr_0</name>
    <name evidence="3" type="ORF">E2C01_046835</name>
</gene>
<comment type="caution">
    <text evidence="3">The sequence shown here is derived from an EMBL/GenBank/DDBJ whole genome shotgun (WGS) entry which is preliminary data.</text>
</comment>
<dbReference type="InterPro" id="IPR057577">
    <property type="entry name" value="Nucleoprot-TPR/MLP1_dom"/>
</dbReference>
<dbReference type="GO" id="GO:0017056">
    <property type="term" value="F:structural constituent of nuclear pore"/>
    <property type="evidence" value="ECO:0007669"/>
    <property type="project" value="TreeGrafter"/>
</dbReference>
<evidence type="ECO:0000259" key="2">
    <source>
        <dbReference type="Pfam" id="PF25481"/>
    </source>
</evidence>
<name>A0A5B7G6S1_PORTR</name>
<evidence type="ECO:0000313" key="3">
    <source>
        <dbReference type="EMBL" id="MPC52953.1"/>
    </source>
</evidence>
<feature type="coiled-coil region" evidence="1">
    <location>
        <begin position="71"/>
        <end position="212"/>
    </location>
</feature>
<dbReference type="Proteomes" id="UP000324222">
    <property type="component" value="Unassembled WGS sequence"/>
</dbReference>
<dbReference type="EMBL" id="VSRR010011279">
    <property type="protein sequence ID" value="MPC52953.1"/>
    <property type="molecule type" value="Genomic_DNA"/>
</dbReference>
<dbReference type="OrthoDB" id="343070at2759"/>
<dbReference type="AlphaFoldDB" id="A0A5B7G6S1"/>
<dbReference type="PANTHER" id="PTHR18898:SF2">
    <property type="entry name" value="NUCLEOPROTEIN TPR"/>
    <property type="match status" value="1"/>
</dbReference>
<dbReference type="GO" id="GO:0006406">
    <property type="term" value="P:mRNA export from nucleus"/>
    <property type="evidence" value="ECO:0007669"/>
    <property type="project" value="TreeGrafter"/>
</dbReference>
<dbReference type="PANTHER" id="PTHR18898">
    <property type="entry name" value="NUCLEOPROTEIN TPR-RELATED"/>
    <property type="match status" value="1"/>
</dbReference>
<proteinExistence type="predicted"/>
<organism evidence="3 4">
    <name type="scientific">Portunus trituberculatus</name>
    <name type="common">Swimming crab</name>
    <name type="synonym">Neptunus trituberculatus</name>
    <dbReference type="NCBI Taxonomy" id="210409"/>
    <lineage>
        <taxon>Eukaryota</taxon>
        <taxon>Metazoa</taxon>
        <taxon>Ecdysozoa</taxon>
        <taxon>Arthropoda</taxon>
        <taxon>Crustacea</taxon>
        <taxon>Multicrustacea</taxon>
        <taxon>Malacostraca</taxon>
        <taxon>Eumalacostraca</taxon>
        <taxon>Eucarida</taxon>
        <taxon>Decapoda</taxon>
        <taxon>Pleocyemata</taxon>
        <taxon>Brachyura</taxon>
        <taxon>Eubrachyura</taxon>
        <taxon>Portunoidea</taxon>
        <taxon>Portunidae</taxon>
        <taxon>Portuninae</taxon>
        <taxon>Portunus</taxon>
    </lineage>
</organism>
<evidence type="ECO:0000313" key="4">
    <source>
        <dbReference type="Proteomes" id="UP000324222"/>
    </source>
</evidence>
<protein>
    <submittedName>
        <fullName evidence="3">Nucleoprotein TPR</fullName>
    </submittedName>
</protein>
<sequence>MALPFLPEADIGPVFERLSRQATTAQLQTIMQYISRTWIHNSLWPTSSWSIFNQSILTNNDIEDWHNRINKRAAEQEKFQLEKRLVSTQSQLEEASNIKDEFKTQKESLQKKLDKTEDDLQQCRLKNEKVSASSQSAALAGSLDSRNKRIQELQEQVHRLNEQLSELARLKNEAIIHAEEANSREMQLKYREKRLEQEHGLLTRQINILQHQLEQRTEETVKQRQEHSSIILGLQTDLNHKLEEVR</sequence>
<dbReference type="GO" id="GO:1901673">
    <property type="term" value="P:regulation of mitotic spindle assembly"/>
    <property type="evidence" value="ECO:0007669"/>
    <property type="project" value="TreeGrafter"/>
</dbReference>
<keyword evidence="1" id="KW-0175">Coiled coil</keyword>
<accession>A0A5B7G6S1</accession>
<dbReference type="GO" id="GO:0005643">
    <property type="term" value="C:nuclear pore"/>
    <property type="evidence" value="ECO:0007669"/>
    <property type="project" value="TreeGrafter"/>
</dbReference>